<feature type="compositionally biased region" description="Basic residues" evidence="1">
    <location>
        <begin position="20"/>
        <end position="35"/>
    </location>
</feature>
<evidence type="ECO:0000256" key="1">
    <source>
        <dbReference type="SAM" id="MobiDB-lite"/>
    </source>
</evidence>
<accession>A0A508X6A4</accession>
<dbReference type="Proteomes" id="UP000507954">
    <property type="component" value="Unassembled WGS sequence"/>
</dbReference>
<proteinExistence type="predicted"/>
<feature type="region of interest" description="Disordered" evidence="1">
    <location>
        <begin position="1"/>
        <end position="48"/>
    </location>
</feature>
<dbReference type="EMBL" id="CABFNB010000117">
    <property type="protein sequence ID" value="VTZ63343.1"/>
    <property type="molecule type" value="Genomic_DNA"/>
</dbReference>
<organism evidence="2">
    <name type="scientific">Sinorhizobium medicae</name>
    <dbReference type="NCBI Taxonomy" id="110321"/>
    <lineage>
        <taxon>Bacteria</taxon>
        <taxon>Pseudomonadati</taxon>
        <taxon>Pseudomonadota</taxon>
        <taxon>Alphaproteobacteria</taxon>
        <taxon>Hyphomicrobiales</taxon>
        <taxon>Rhizobiaceae</taxon>
        <taxon>Sinorhizobium/Ensifer group</taxon>
        <taxon>Sinorhizobium</taxon>
    </lineage>
</organism>
<name>A0A508X6A4_9HYPH</name>
<dbReference type="AlphaFoldDB" id="A0A508X6A4"/>
<protein>
    <submittedName>
        <fullName evidence="2">Uncharacterized protein</fullName>
    </submittedName>
</protein>
<gene>
    <name evidence="2" type="ORF">EMEDMD4_50020</name>
</gene>
<evidence type="ECO:0000313" key="2">
    <source>
        <dbReference type="EMBL" id="VTZ63343.1"/>
    </source>
</evidence>
<reference evidence="2" key="1">
    <citation type="submission" date="2019-06" db="EMBL/GenBank/DDBJ databases">
        <authorList>
            <person name="Le Quere A."/>
            <person name="Colella S."/>
        </authorList>
    </citation>
    <scope>NUCLEOTIDE SEQUENCE</scope>
    <source>
        <strain evidence="2">EmedicaeMD41</strain>
    </source>
</reference>
<sequence length="91" mass="10096">MPRSMATVGISPPGWSRNMSARRSRLSCPMTKRRNRPDVRLQGSKGRGHEIHNQRVRSTSGVPHLIQNWNKRAGKCLGIVSPAPSEVHMGS</sequence>